<evidence type="ECO:0000256" key="6">
    <source>
        <dbReference type="SAM" id="Coils"/>
    </source>
</evidence>
<dbReference type="GO" id="GO:0000977">
    <property type="term" value="F:RNA polymerase II transcription regulatory region sequence-specific DNA binding"/>
    <property type="evidence" value="ECO:0007669"/>
    <property type="project" value="InterPro"/>
</dbReference>
<dbReference type="GO" id="GO:0046983">
    <property type="term" value="F:protein dimerization activity"/>
    <property type="evidence" value="ECO:0007669"/>
    <property type="project" value="InterPro"/>
</dbReference>
<evidence type="ECO:0000256" key="5">
    <source>
        <dbReference type="ARBA" id="ARBA00023242"/>
    </source>
</evidence>
<dbReference type="InterPro" id="IPR002100">
    <property type="entry name" value="TF_MADSbox"/>
</dbReference>
<dbReference type="SUPFAM" id="SSF55455">
    <property type="entry name" value="SRF-like"/>
    <property type="match status" value="1"/>
</dbReference>
<feature type="coiled-coil region" evidence="6">
    <location>
        <begin position="115"/>
        <end position="169"/>
    </location>
</feature>
<dbReference type="PRINTS" id="PR00404">
    <property type="entry name" value="MADSDOMAIN"/>
</dbReference>
<evidence type="ECO:0000256" key="4">
    <source>
        <dbReference type="ARBA" id="ARBA00023163"/>
    </source>
</evidence>
<keyword evidence="5" id="KW-0539">Nucleus</keyword>
<accession>A0A3Q9U3S7</accession>
<dbReference type="InterPro" id="IPR050142">
    <property type="entry name" value="MADS-box/MEF2_TF"/>
</dbReference>
<protein>
    <submittedName>
        <fullName evidence="8">AGAMOUS-LIKE PROTEIN 104</fullName>
    </submittedName>
</protein>
<dbReference type="GO" id="GO:0045944">
    <property type="term" value="P:positive regulation of transcription by RNA polymerase II"/>
    <property type="evidence" value="ECO:0007669"/>
    <property type="project" value="InterPro"/>
</dbReference>
<dbReference type="InterPro" id="IPR036879">
    <property type="entry name" value="TF_MADSbox_sf"/>
</dbReference>
<dbReference type="Pfam" id="PF00319">
    <property type="entry name" value="SRF-TF"/>
    <property type="match status" value="1"/>
</dbReference>
<dbReference type="PROSITE" id="PS00350">
    <property type="entry name" value="MADS_BOX_1"/>
    <property type="match status" value="1"/>
</dbReference>
<reference evidence="8" key="1">
    <citation type="submission" date="2017-11" db="EMBL/GenBank/DDBJ databases">
        <title>Identification and Characterization of Floral MADS-box Genes in Heteromorphic Self-Incompatible Primula vulgaris.</title>
        <authorList>
            <person name="Burrows B.A."/>
            <person name="McCubbin A.G."/>
        </authorList>
    </citation>
    <scope>NUCLEOTIDE SEQUENCE</scope>
</reference>
<dbReference type="PROSITE" id="PS50066">
    <property type="entry name" value="MADS_BOX_2"/>
    <property type="match status" value="1"/>
</dbReference>
<dbReference type="AlphaFoldDB" id="A0A3Q9U3S7"/>
<dbReference type="FunFam" id="3.40.1810.10:FF:000028">
    <property type="entry name" value="Agamous-like MADS-box protein AGL66 isoform A"/>
    <property type="match status" value="1"/>
</dbReference>
<keyword evidence="6" id="KW-0175">Coiled coil</keyword>
<dbReference type="Gene3D" id="3.40.1810.10">
    <property type="entry name" value="Transcription factor, MADS-box"/>
    <property type="match status" value="1"/>
</dbReference>
<comment type="subcellular location">
    <subcellularLocation>
        <location evidence="1">Nucleus</location>
    </subcellularLocation>
</comment>
<dbReference type="InterPro" id="IPR033896">
    <property type="entry name" value="MEF2-like_N"/>
</dbReference>
<gene>
    <name evidence="8" type="primary">AGL104</name>
</gene>
<dbReference type="EMBL" id="MG590330">
    <property type="protein sequence ID" value="AZZ09250.1"/>
    <property type="molecule type" value="mRNA"/>
</dbReference>
<organism evidence="8">
    <name type="scientific">Primula vulgaris</name>
    <dbReference type="NCBI Taxonomy" id="175104"/>
    <lineage>
        <taxon>Eukaryota</taxon>
        <taxon>Viridiplantae</taxon>
        <taxon>Streptophyta</taxon>
        <taxon>Embryophyta</taxon>
        <taxon>Tracheophyta</taxon>
        <taxon>Spermatophyta</taxon>
        <taxon>Magnoliopsida</taxon>
        <taxon>eudicotyledons</taxon>
        <taxon>Gunneridae</taxon>
        <taxon>Pentapetalae</taxon>
        <taxon>asterids</taxon>
        <taxon>Ericales</taxon>
        <taxon>Primulaceae</taxon>
        <taxon>Primula</taxon>
    </lineage>
</organism>
<evidence type="ECO:0000313" key="8">
    <source>
        <dbReference type="EMBL" id="AZZ09250.1"/>
    </source>
</evidence>
<evidence type="ECO:0000256" key="3">
    <source>
        <dbReference type="ARBA" id="ARBA00023125"/>
    </source>
</evidence>
<dbReference type="GO" id="GO:0005634">
    <property type="term" value="C:nucleus"/>
    <property type="evidence" value="ECO:0007669"/>
    <property type="project" value="UniProtKB-SubCell"/>
</dbReference>
<evidence type="ECO:0000259" key="7">
    <source>
        <dbReference type="PROSITE" id="PS50066"/>
    </source>
</evidence>
<evidence type="ECO:0000256" key="2">
    <source>
        <dbReference type="ARBA" id="ARBA00023015"/>
    </source>
</evidence>
<keyword evidence="4" id="KW-0804">Transcription</keyword>
<name>A0A3Q9U3S7_9ERIC</name>
<keyword evidence="3" id="KW-0238">DNA-binding</keyword>
<evidence type="ECO:0000256" key="1">
    <source>
        <dbReference type="ARBA" id="ARBA00004123"/>
    </source>
</evidence>
<feature type="domain" description="MADS-box" evidence="7">
    <location>
        <begin position="1"/>
        <end position="61"/>
    </location>
</feature>
<dbReference type="SMART" id="SM00432">
    <property type="entry name" value="MADS"/>
    <property type="match status" value="1"/>
</dbReference>
<dbReference type="PANTHER" id="PTHR48019">
    <property type="entry name" value="SERUM RESPONSE FACTOR HOMOLOG"/>
    <property type="match status" value="1"/>
</dbReference>
<dbReference type="CDD" id="cd00265">
    <property type="entry name" value="MADS_MEF2_like"/>
    <property type="match status" value="1"/>
</dbReference>
<proteinExistence type="evidence at transcript level"/>
<sequence>MGRVKLHIKKIENITNRQVTFSKRRNGLIKKAYELSVLCGIDIALLMFSPSGRLSHFSGLRRIEDVLTRYINLTDVERGGKLENREFFITTLKKIKDEDEMTLDYQSPAEANLNSEELEQKINSLQHQLQMFEEQLSIFEPDVLGITSMEDLESSEKNLQELMNRVSQRKKYLMGDHAHMNTLQPQTMEMNQMRDIYFETQEDGMPSNTFSNLVNWMPENGDHNQHHMFSASLRSNSPGSLYNTMIPQTLDMKNTEPNGNIGQEIGHQIHHNHNLDQNGISKY</sequence>
<keyword evidence="2" id="KW-0805">Transcription regulation</keyword>